<feature type="compositionally biased region" description="Basic and acidic residues" evidence="5">
    <location>
        <begin position="347"/>
        <end position="365"/>
    </location>
</feature>
<keyword evidence="4" id="KW-0539">Nucleus</keyword>
<dbReference type="EMBL" id="HBUF01241217">
    <property type="protein sequence ID" value="CAG6677046.1"/>
    <property type="molecule type" value="Transcribed_RNA"/>
</dbReference>
<dbReference type="EMBL" id="HBUF01513593">
    <property type="protein sequence ID" value="CAG6747289.1"/>
    <property type="molecule type" value="Transcribed_RNA"/>
</dbReference>
<evidence type="ECO:0000256" key="4">
    <source>
        <dbReference type="ARBA" id="ARBA00023242"/>
    </source>
</evidence>
<dbReference type="EMBL" id="HBUF01513591">
    <property type="protein sequence ID" value="CAG6747287.1"/>
    <property type="molecule type" value="Transcribed_RNA"/>
</dbReference>
<evidence type="ECO:0000256" key="3">
    <source>
        <dbReference type="ARBA" id="ARBA00022553"/>
    </source>
</evidence>
<comment type="similarity">
    <text evidence="2">Belongs to the SAS10 family.</text>
</comment>
<dbReference type="EMBL" id="HBUF01513592">
    <property type="protein sequence ID" value="CAG6747288.1"/>
    <property type="molecule type" value="Transcribed_RNA"/>
</dbReference>
<dbReference type="EMBL" id="HBUF01000401">
    <property type="protein sequence ID" value="CAG6605705.1"/>
    <property type="molecule type" value="Transcribed_RNA"/>
</dbReference>
<feature type="region of interest" description="Disordered" evidence="5">
    <location>
        <begin position="346"/>
        <end position="365"/>
    </location>
</feature>
<reference evidence="7" key="1">
    <citation type="submission" date="2021-05" db="EMBL/GenBank/DDBJ databases">
        <authorList>
            <person name="Alioto T."/>
            <person name="Alioto T."/>
            <person name="Gomez Garrido J."/>
        </authorList>
    </citation>
    <scope>NUCLEOTIDE SEQUENCE</scope>
</reference>
<evidence type="ECO:0000259" key="6">
    <source>
        <dbReference type="Pfam" id="PF09368"/>
    </source>
</evidence>
<feature type="region of interest" description="Disordered" evidence="5">
    <location>
        <begin position="1"/>
        <end position="123"/>
    </location>
</feature>
<dbReference type="Pfam" id="PF04000">
    <property type="entry name" value="Sas10_Utp3"/>
    <property type="match status" value="1"/>
</dbReference>
<accession>A0A8D8SWD1</accession>
<protein>
    <submittedName>
        <fullName evidence="7">Something about silencing protein 10</fullName>
    </submittedName>
</protein>
<feature type="compositionally biased region" description="Acidic residues" evidence="5">
    <location>
        <begin position="69"/>
        <end position="123"/>
    </location>
</feature>
<evidence type="ECO:0000256" key="1">
    <source>
        <dbReference type="ARBA" id="ARBA00004123"/>
    </source>
</evidence>
<evidence type="ECO:0000256" key="5">
    <source>
        <dbReference type="SAM" id="MobiDB-lite"/>
    </source>
</evidence>
<dbReference type="EMBL" id="HBUF01241218">
    <property type="protein sequence ID" value="CAG6677047.1"/>
    <property type="molecule type" value="Transcribed_RNA"/>
</dbReference>
<dbReference type="EMBL" id="HBUF01000403">
    <property type="protein sequence ID" value="CAG6605707.1"/>
    <property type="molecule type" value="Transcribed_RNA"/>
</dbReference>
<dbReference type="GO" id="GO:0032040">
    <property type="term" value="C:small-subunit processome"/>
    <property type="evidence" value="ECO:0007669"/>
    <property type="project" value="TreeGrafter"/>
</dbReference>
<dbReference type="InterPro" id="IPR007146">
    <property type="entry name" value="Sas10/Utp3/C1D"/>
</dbReference>
<dbReference type="GO" id="GO:0000462">
    <property type="term" value="P:maturation of SSU-rRNA from tricistronic rRNA transcript (SSU-rRNA, 5.8S rRNA, LSU-rRNA)"/>
    <property type="evidence" value="ECO:0007669"/>
    <property type="project" value="TreeGrafter"/>
</dbReference>
<proteinExistence type="inferred from homology"/>
<sequence length="451" mass="51979">MGKSKKKRSNLSKSNSRLIDIDDADVNMKLSDSDEDPDEKILLDEVLNPKKKATLENQDETSIYGIGDSSDDDNEEEEDDSEEGSELEEEDNEEVSELEEEDDQDLKDELADSDIDGMEEDDLPNIKAWGKNKRIYYNTDYVDDDHGGFQEEEDEVAADVEEQEAMSIQKRLLSEIDATDDVFEFLVQKPKEDSKEDKQTIVISKDLSEMSKKEKLQLLEKESPEFQGLVNDFKELMKDVKLHLLPVVKLLDQGRIPPCTAGDTVRLRFELILNYCTNICFYLLLKLKRQSVHQHPVIHRLVATKQLILKLDHIYQDQLLPQIELILTTDNLESFIEPVIVEPSEEETVKGKKPQETDMKKKNKNALKEDEVMEAEQDGKRAITYQIAKNKGLTPHRKKELKNPRVKHKLKFRKAKIRRKGQIREPRKELERYGGELSGIKASARKSIAIK</sequence>
<comment type="subcellular location">
    <subcellularLocation>
        <location evidence="1">Nucleus</location>
    </subcellularLocation>
</comment>
<keyword evidence="3" id="KW-0597">Phosphoprotein</keyword>
<dbReference type="AlphaFoldDB" id="A0A8D8SWD1"/>
<dbReference type="PANTHER" id="PTHR13237:SF8">
    <property type="entry name" value="SOMETHING ABOUT SILENCING PROTEIN 10"/>
    <property type="match status" value="1"/>
</dbReference>
<organism evidence="7">
    <name type="scientific">Cacopsylla melanoneura</name>
    <dbReference type="NCBI Taxonomy" id="428564"/>
    <lineage>
        <taxon>Eukaryota</taxon>
        <taxon>Metazoa</taxon>
        <taxon>Ecdysozoa</taxon>
        <taxon>Arthropoda</taxon>
        <taxon>Hexapoda</taxon>
        <taxon>Insecta</taxon>
        <taxon>Pterygota</taxon>
        <taxon>Neoptera</taxon>
        <taxon>Paraneoptera</taxon>
        <taxon>Hemiptera</taxon>
        <taxon>Sternorrhyncha</taxon>
        <taxon>Psylloidea</taxon>
        <taxon>Psyllidae</taxon>
        <taxon>Psyllinae</taxon>
        <taxon>Cacopsylla</taxon>
    </lineage>
</organism>
<name>A0A8D8SWD1_9HEMI</name>
<feature type="domain" description="Sas10 C-terminal" evidence="6">
    <location>
        <begin position="378"/>
        <end position="448"/>
    </location>
</feature>
<dbReference type="EMBL" id="HBUF01241219">
    <property type="protein sequence ID" value="CAG6677048.1"/>
    <property type="molecule type" value="Transcribed_RNA"/>
</dbReference>
<evidence type="ECO:0000313" key="7">
    <source>
        <dbReference type="EMBL" id="CAG6677048.1"/>
    </source>
</evidence>
<dbReference type="InterPro" id="IPR018972">
    <property type="entry name" value="Sas10_C_dom"/>
</dbReference>
<dbReference type="Pfam" id="PF09368">
    <property type="entry name" value="Sas10"/>
    <property type="match status" value="1"/>
</dbReference>
<dbReference type="EMBL" id="HBUF01000402">
    <property type="protein sequence ID" value="CAG6605706.1"/>
    <property type="molecule type" value="Transcribed_RNA"/>
</dbReference>
<evidence type="ECO:0000256" key="2">
    <source>
        <dbReference type="ARBA" id="ARBA00010979"/>
    </source>
</evidence>
<feature type="compositionally biased region" description="Basic residues" evidence="5">
    <location>
        <begin position="1"/>
        <end position="10"/>
    </location>
</feature>
<dbReference type="PANTHER" id="PTHR13237">
    <property type="entry name" value="SOMETHING ABOUT SILENCING PROTEIN 10-RELATED"/>
    <property type="match status" value="1"/>
</dbReference>